<protein>
    <submittedName>
        <fullName evidence="2">Uncharacterized protein</fullName>
    </submittedName>
</protein>
<feature type="signal peptide" evidence="1">
    <location>
        <begin position="1"/>
        <end position="22"/>
    </location>
</feature>
<organism evidence="2 3">
    <name type="scientific">Stachybotrys chartarum (strain CBS 109288 / IBT 7711)</name>
    <name type="common">Toxic black mold</name>
    <name type="synonym">Stilbospora chartarum</name>
    <dbReference type="NCBI Taxonomy" id="1280523"/>
    <lineage>
        <taxon>Eukaryota</taxon>
        <taxon>Fungi</taxon>
        <taxon>Dikarya</taxon>
        <taxon>Ascomycota</taxon>
        <taxon>Pezizomycotina</taxon>
        <taxon>Sordariomycetes</taxon>
        <taxon>Hypocreomycetidae</taxon>
        <taxon>Hypocreales</taxon>
        <taxon>Stachybotryaceae</taxon>
        <taxon>Stachybotrys</taxon>
    </lineage>
</organism>
<dbReference type="HOGENOM" id="CLU_3033918_0_0_1"/>
<proteinExistence type="predicted"/>
<dbReference type="OrthoDB" id="2999773at2759"/>
<reference evidence="2 3" key="1">
    <citation type="journal article" date="2014" name="BMC Genomics">
        <title>Comparative genome sequencing reveals chemotype-specific gene clusters in the toxigenic black mold Stachybotrys.</title>
        <authorList>
            <person name="Semeiks J."/>
            <person name="Borek D."/>
            <person name="Otwinowski Z."/>
            <person name="Grishin N.V."/>
        </authorList>
    </citation>
    <scope>NUCLEOTIDE SEQUENCE [LARGE SCALE GENOMIC DNA]</scope>
    <source>
        <strain evidence="3">CBS 109288 / IBT 7711</strain>
    </source>
</reference>
<keyword evidence="1" id="KW-0732">Signal</keyword>
<keyword evidence="3" id="KW-1185">Reference proteome</keyword>
<evidence type="ECO:0000313" key="3">
    <source>
        <dbReference type="Proteomes" id="UP000028045"/>
    </source>
</evidence>
<evidence type="ECO:0000256" key="1">
    <source>
        <dbReference type="SAM" id="SignalP"/>
    </source>
</evidence>
<name>A0A084BAG0_STACB</name>
<feature type="chain" id="PRO_5001771907" evidence="1">
    <location>
        <begin position="23"/>
        <end position="55"/>
    </location>
</feature>
<evidence type="ECO:0000313" key="2">
    <source>
        <dbReference type="EMBL" id="KEY74539.1"/>
    </source>
</evidence>
<dbReference type="EMBL" id="KL647507">
    <property type="protein sequence ID" value="KEY74539.1"/>
    <property type="molecule type" value="Genomic_DNA"/>
</dbReference>
<dbReference type="Proteomes" id="UP000028045">
    <property type="component" value="Unassembled WGS sequence"/>
</dbReference>
<sequence>MPPLIAVLWLVPSLSLLPLNRSFRGWVVPQKRVVQRNCQTWIVESADQLVAEVAA</sequence>
<accession>A0A084BAG0</accession>
<dbReference type="AlphaFoldDB" id="A0A084BAG0"/>
<gene>
    <name evidence="2" type="ORF">S7711_07145</name>
</gene>